<reference evidence="3 4" key="1">
    <citation type="submission" date="2019-10" db="EMBL/GenBank/DDBJ databases">
        <title>Glaciimonas soli sp. nov., a psychrophilic bacterium isolated from the forest soil of a high elevation mountain in Taiwan.</title>
        <authorList>
            <person name="Wang L.-T."/>
            <person name="Shieh W.Y."/>
        </authorList>
    </citation>
    <scope>NUCLEOTIDE SEQUENCE [LARGE SCALE GENOMIC DNA]</scope>
    <source>
        <strain evidence="3 4">GS1</strain>
    </source>
</reference>
<dbReference type="PANTHER" id="PTHR39176">
    <property type="entry name" value="PERIPLASMIC PROTEIN-RELATED"/>
    <property type="match status" value="1"/>
</dbReference>
<evidence type="ECO:0000313" key="3">
    <source>
        <dbReference type="EMBL" id="MQQ99669.1"/>
    </source>
</evidence>
<dbReference type="Gene3D" id="1.20.1270.180">
    <property type="match status" value="1"/>
</dbReference>
<dbReference type="EMBL" id="WINI01000001">
    <property type="protein sequence ID" value="MQQ99669.1"/>
    <property type="molecule type" value="Genomic_DNA"/>
</dbReference>
<comment type="caution">
    <text evidence="3">The sequence shown here is derived from an EMBL/GenBank/DDBJ whole genome shotgun (WGS) entry which is preliminary data.</text>
</comment>
<evidence type="ECO:0000259" key="2">
    <source>
        <dbReference type="Pfam" id="PF07007"/>
    </source>
</evidence>
<protein>
    <submittedName>
        <fullName evidence="3">DUF1311 domain-containing protein</fullName>
    </submittedName>
</protein>
<name>A0A843YL60_9BURK</name>
<feature type="domain" description="Lysozyme inhibitor LprI-like N-terminal" evidence="2">
    <location>
        <begin position="59"/>
        <end position="155"/>
    </location>
</feature>
<accession>A0A843YL60</accession>
<organism evidence="3 4">
    <name type="scientific">Glaciimonas soli</name>
    <dbReference type="NCBI Taxonomy" id="2590999"/>
    <lineage>
        <taxon>Bacteria</taxon>
        <taxon>Pseudomonadati</taxon>
        <taxon>Pseudomonadota</taxon>
        <taxon>Betaproteobacteria</taxon>
        <taxon>Burkholderiales</taxon>
        <taxon>Oxalobacteraceae</taxon>
        <taxon>Glaciimonas</taxon>
    </lineage>
</organism>
<gene>
    <name evidence="3" type="ORF">GEV47_03080</name>
</gene>
<proteinExistence type="predicted"/>
<keyword evidence="4" id="KW-1185">Reference proteome</keyword>
<feature type="signal peptide" evidence="1">
    <location>
        <begin position="1"/>
        <end position="22"/>
    </location>
</feature>
<evidence type="ECO:0000313" key="4">
    <source>
        <dbReference type="Proteomes" id="UP000451565"/>
    </source>
</evidence>
<feature type="chain" id="PRO_5032523936" evidence="1">
    <location>
        <begin position="23"/>
        <end position="163"/>
    </location>
</feature>
<dbReference type="AlphaFoldDB" id="A0A843YL60"/>
<sequence length="163" mass="18412">MRNPMCKVMLAVCLFCPIFAFADASSETQPKPAMQDDQQLALPSREQVQAQLEDPCVTQRNTGEMEQCSKTQFAQAEKELNLAYQVLLKKLSLPDEADLKYSLVKKQLVTAQRAWLTFRENDCRALETYNAGGSIRSIAYLNCMVSHTEERTKDLQEFIPGGL</sequence>
<dbReference type="PANTHER" id="PTHR39176:SF1">
    <property type="entry name" value="PERIPLASMIC PROTEIN"/>
    <property type="match status" value="1"/>
</dbReference>
<dbReference type="Pfam" id="PF07007">
    <property type="entry name" value="LprI"/>
    <property type="match status" value="1"/>
</dbReference>
<dbReference type="Proteomes" id="UP000451565">
    <property type="component" value="Unassembled WGS sequence"/>
</dbReference>
<evidence type="ECO:0000256" key="1">
    <source>
        <dbReference type="SAM" id="SignalP"/>
    </source>
</evidence>
<dbReference type="InterPro" id="IPR009739">
    <property type="entry name" value="LprI-like_N"/>
</dbReference>
<dbReference type="OrthoDB" id="7340239at2"/>
<keyword evidence="1" id="KW-0732">Signal</keyword>